<keyword evidence="6 9" id="KW-0812">Transmembrane</keyword>
<feature type="transmembrane region" description="Helical" evidence="9">
    <location>
        <begin position="169"/>
        <end position="187"/>
    </location>
</feature>
<feature type="transmembrane region" description="Helical" evidence="9">
    <location>
        <begin position="25"/>
        <end position="50"/>
    </location>
</feature>
<dbReference type="InterPro" id="IPR000515">
    <property type="entry name" value="MetI-like"/>
</dbReference>
<proteinExistence type="inferred from homology"/>
<evidence type="ECO:0000256" key="2">
    <source>
        <dbReference type="ARBA" id="ARBA00007069"/>
    </source>
</evidence>
<dbReference type="InterPro" id="IPR051124">
    <property type="entry name" value="Phosphate_Transport_Permease"/>
</dbReference>
<keyword evidence="14" id="KW-1185">Reference proteome</keyword>
<keyword evidence="3 9" id="KW-0813">Transport</keyword>
<feature type="transmembrane region" description="Helical" evidence="9">
    <location>
        <begin position="70"/>
        <end position="103"/>
    </location>
</feature>
<comment type="caution">
    <text evidence="10">Lacks conserved residue(s) required for the propagation of feature annotation.</text>
</comment>
<dbReference type="PROSITE" id="PS50928">
    <property type="entry name" value="ABC_TM1"/>
    <property type="match status" value="1"/>
</dbReference>
<dbReference type="PANTHER" id="PTHR30425">
    <property type="entry name" value="PHOSPHATE TRANSPORT SYSTEM PERMEASE PROTEIN PST"/>
    <property type="match status" value="1"/>
</dbReference>
<evidence type="ECO:0000256" key="8">
    <source>
        <dbReference type="ARBA" id="ARBA00023136"/>
    </source>
</evidence>
<sequence>MSSSPAGRTASAPGRPRAPRRPGDVVFSGASLGSAVLILLTLAGVAFFLAKEAVPALTADPEEITGGAGFGAYVLPLVFGTVVSSILAMVVATPVAVGIALFISHYAPRRIGSAVGFVVDLLAAVPSVVFGMWGLAVFAPRLGPLFGWLERNLGFVPIFGEASATGRTLLTASLVLAVMILPIITSVSREVFLQTPRLHEEAALALGATKWEMIRTAVLPFGMPGVVGGTMLGLGRALGETMAVAIILAPGAFSWNLLGSGNKTIPSEIALNFPEAAGLRLSELIAAGLVLFVITLAVNLLARWIVARRAAFSGAS</sequence>
<evidence type="ECO:0000256" key="1">
    <source>
        <dbReference type="ARBA" id="ARBA00004651"/>
    </source>
</evidence>
<dbReference type="EMBL" id="JBHMAX010000015">
    <property type="protein sequence ID" value="MFB9731867.1"/>
    <property type="molecule type" value="Genomic_DNA"/>
</dbReference>
<protein>
    <recommendedName>
        <fullName evidence="10">Phosphate transport system permease protein</fullName>
    </recommendedName>
</protein>
<organism evidence="13 14">
    <name type="scientific">Ornithinimicrobium kibberense</name>
    <dbReference type="NCBI Taxonomy" id="282060"/>
    <lineage>
        <taxon>Bacteria</taxon>
        <taxon>Bacillati</taxon>
        <taxon>Actinomycetota</taxon>
        <taxon>Actinomycetes</taxon>
        <taxon>Micrococcales</taxon>
        <taxon>Ornithinimicrobiaceae</taxon>
        <taxon>Ornithinimicrobium</taxon>
    </lineage>
</organism>
<feature type="transmembrane region" description="Helical" evidence="9">
    <location>
        <begin position="284"/>
        <end position="306"/>
    </location>
</feature>
<evidence type="ECO:0000256" key="3">
    <source>
        <dbReference type="ARBA" id="ARBA00022448"/>
    </source>
</evidence>
<dbReference type="Pfam" id="PF00528">
    <property type="entry name" value="BPD_transp_1"/>
    <property type="match status" value="1"/>
</dbReference>
<evidence type="ECO:0000256" key="5">
    <source>
        <dbReference type="ARBA" id="ARBA00022592"/>
    </source>
</evidence>
<comment type="function">
    <text evidence="10">Part of the binding-protein-dependent transport system for phosphate; probably responsible for the translocation of the substrate across the membrane.</text>
</comment>
<comment type="similarity">
    <text evidence="2 10">Belongs to the binding-protein-dependent transport system permease family. CysTW subfamily.</text>
</comment>
<dbReference type="Proteomes" id="UP001589613">
    <property type="component" value="Unassembled WGS sequence"/>
</dbReference>
<evidence type="ECO:0000256" key="9">
    <source>
        <dbReference type="RuleBase" id="RU363032"/>
    </source>
</evidence>
<dbReference type="InterPro" id="IPR035906">
    <property type="entry name" value="MetI-like_sf"/>
</dbReference>
<reference evidence="13 14" key="1">
    <citation type="submission" date="2024-09" db="EMBL/GenBank/DDBJ databases">
        <authorList>
            <person name="Sun Q."/>
            <person name="Mori K."/>
        </authorList>
    </citation>
    <scope>NUCLEOTIDE SEQUENCE [LARGE SCALE GENOMIC DNA]</scope>
    <source>
        <strain evidence="13 14">JCM 12763</strain>
    </source>
</reference>
<keyword evidence="4 10" id="KW-1003">Cell membrane</keyword>
<dbReference type="SUPFAM" id="SSF161098">
    <property type="entry name" value="MetI-like"/>
    <property type="match status" value="1"/>
</dbReference>
<evidence type="ECO:0000259" key="12">
    <source>
        <dbReference type="PROSITE" id="PS50928"/>
    </source>
</evidence>
<dbReference type="PANTHER" id="PTHR30425:SF1">
    <property type="entry name" value="PHOSPHATE TRANSPORT SYSTEM PERMEASE PROTEIN PSTC"/>
    <property type="match status" value="1"/>
</dbReference>
<feature type="domain" description="ABC transmembrane type-1" evidence="12">
    <location>
        <begin position="78"/>
        <end position="302"/>
    </location>
</feature>
<feature type="compositionally biased region" description="Low complexity" evidence="11">
    <location>
        <begin position="1"/>
        <end position="15"/>
    </location>
</feature>
<evidence type="ECO:0000256" key="10">
    <source>
        <dbReference type="RuleBase" id="RU363054"/>
    </source>
</evidence>
<evidence type="ECO:0000313" key="14">
    <source>
        <dbReference type="Proteomes" id="UP001589613"/>
    </source>
</evidence>
<feature type="transmembrane region" description="Helical" evidence="9">
    <location>
        <begin position="115"/>
        <end position="139"/>
    </location>
</feature>
<keyword evidence="8 9" id="KW-0472">Membrane</keyword>
<dbReference type="Gene3D" id="1.10.3720.10">
    <property type="entry name" value="MetI-like"/>
    <property type="match status" value="1"/>
</dbReference>
<gene>
    <name evidence="13" type="primary">pstC</name>
    <name evidence="13" type="ORF">ACFFN0_07415</name>
</gene>
<dbReference type="RefSeq" id="WP_141337049.1">
    <property type="nucleotide sequence ID" value="NZ_JBHMAX010000015.1"/>
</dbReference>
<evidence type="ECO:0000256" key="4">
    <source>
        <dbReference type="ARBA" id="ARBA00022475"/>
    </source>
</evidence>
<evidence type="ECO:0000256" key="11">
    <source>
        <dbReference type="SAM" id="MobiDB-lite"/>
    </source>
</evidence>
<keyword evidence="7 9" id="KW-1133">Transmembrane helix</keyword>
<evidence type="ECO:0000256" key="7">
    <source>
        <dbReference type="ARBA" id="ARBA00022989"/>
    </source>
</evidence>
<accession>A0ABV5V237</accession>
<comment type="caution">
    <text evidence="13">The sequence shown here is derived from an EMBL/GenBank/DDBJ whole genome shotgun (WGS) entry which is preliminary data.</text>
</comment>
<dbReference type="NCBIfam" id="TIGR02138">
    <property type="entry name" value="phosphate_pstC"/>
    <property type="match status" value="1"/>
</dbReference>
<evidence type="ECO:0000256" key="6">
    <source>
        <dbReference type="ARBA" id="ARBA00022692"/>
    </source>
</evidence>
<dbReference type="CDD" id="cd06261">
    <property type="entry name" value="TM_PBP2"/>
    <property type="match status" value="1"/>
</dbReference>
<dbReference type="InterPro" id="IPR011864">
    <property type="entry name" value="Phosphate_PstC"/>
</dbReference>
<comment type="subcellular location">
    <subcellularLocation>
        <location evidence="1 9">Cell membrane</location>
        <topology evidence="1 9">Multi-pass membrane protein</topology>
    </subcellularLocation>
</comment>
<evidence type="ECO:0000313" key="13">
    <source>
        <dbReference type="EMBL" id="MFB9731867.1"/>
    </source>
</evidence>
<name>A0ABV5V237_9MICO</name>
<keyword evidence="5 10" id="KW-0592">Phosphate transport</keyword>
<feature type="region of interest" description="Disordered" evidence="11">
    <location>
        <begin position="1"/>
        <end position="22"/>
    </location>
</feature>